<organism evidence="1 2">
    <name type="scientific">Characodon lateralis</name>
    <dbReference type="NCBI Taxonomy" id="208331"/>
    <lineage>
        <taxon>Eukaryota</taxon>
        <taxon>Metazoa</taxon>
        <taxon>Chordata</taxon>
        <taxon>Craniata</taxon>
        <taxon>Vertebrata</taxon>
        <taxon>Euteleostomi</taxon>
        <taxon>Actinopterygii</taxon>
        <taxon>Neopterygii</taxon>
        <taxon>Teleostei</taxon>
        <taxon>Neoteleostei</taxon>
        <taxon>Acanthomorphata</taxon>
        <taxon>Ovalentaria</taxon>
        <taxon>Atherinomorphae</taxon>
        <taxon>Cyprinodontiformes</taxon>
        <taxon>Goodeidae</taxon>
        <taxon>Characodon</taxon>
    </lineage>
</organism>
<comment type="caution">
    <text evidence="1">The sequence shown here is derived from an EMBL/GenBank/DDBJ whole genome shotgun (WGS) entry which is preliminary data.</text>
</comment>
<gene>
    <name evidence="1" type="ORF">CHARACLAT_030769</name>
</gene>
<evidence type="ECO:0000313" key="1">
    <source>
        <dbReference type="EMBL" id="MED6292160.1"/>
    </source>
</evidence>
<name>A0ABU7EYH0_9TELE</name>
<dbReference type="Proteomes" id="UP001352852">
    <property type="component" value="Unassembled WGS sequence"/>
</dbReference>
<dbReference type="EMBL" id="JAHUTJ010070296">
    <property type="protein sequence ID" value="MED6292160.1"/>
    <property type="molecule type" value="Genomic_DNA"/>
</dbReference>
<accession>A0ABU7EYH0</accession>
<evidence type="ECO:0000313" key="2">
    <source>
        <dbReference type="Proteomes" id="UP001352852"/>
    </source>
</evidence>
<protein>
    <submittedName>
        <fullName evidence="1">Uncharacterized protein</fullName>
    </submittedName>
</protein>
<proteinExistence type="predicted"/>
<sequence>MRRSFNSHLRESFKHIPGEVRDIESKSAMLCLHCGGGLPKLWLQGCWCLSRRQSSNLLVDTGGEGCCQAEEGVLWGLFGLWDSGSSYRQSKQHAAWVVAEAKSQGWEDFVGGCAADLNSGRCGSVGRVL</sequence>
<keyword evidence="2" id="KW-1185">Reference proteome</keyword>
<reference evidence="1 2" key="1">
    <citation type="submission" date="2021-06" db="EMBL/GenBank/DDBJ databases">
        <authorList>
            <person name="Palmer J.M."/>
        </authorList>
    </citation>
    <scope>NUCLEOTIDE SEQUENCE [LARGE SCALE GENOMIC DNA]</scope>
    <source>
        <strain evidence="1 2">CL_MEX2019</strain>
        <tissue evidence="1">Muscle</tissue>
    </source>
</reference>